<sequence>MKKKIHVQFIGIAAIAITATLILSVAVFYDLFQKQVLEDLKSYANVLRGIMTQQEIDKEAVAYEIDDMRITLINPDGSVEFDSNADTHAMENHGGRPEVTEAFKDGIGEAIRKSETLDKNTFYYAVKLQTGQVLRVAKEAGSIWSIFWSALPVIAMIALLIFAICVVLARVLTKSLVRPIEQMADDIENMDEIKTYPELTPFIAMIHSQHKDIMKNAKMRQEFTANVSHELKTPLTSISGYSELIETGMASEEDVRRFAREIHRNSSRLLTLINDIIRLSELDVEDMSVAFTMVNLYQLAEACIGMLQLNAEQHDVTLKLEGGPCTICANRQMLDELIYNLCDNAIRYNNPGGSVVVRLKKDKEETMLSVKDTGIGIPIQHQERVFERFYRVDKSRSKSTGGTGLGLAIVKHIVAQHHARMELESEYGAGTEIRVYFPNKQDPGWKKT</sequence>
<dbReference type="GO" id="GO:0005524">
    <property type="term" value="F:ATP binding"/>
    <property type="evidence" value="ECO:0007669"/>
    <property type="project" value="UniProtKB-KW"/>
</dbReference>
<dbReference type="InterPro" id="IPR004358">
    <property type="entry name" value="Sig_transdc_His_kin-like_C"/>
</dbReference>
<dbReference type="Gene3D" id="3.30.565.10">
    <property type="entry name" value="Histidine kinase-like ATPase, C-terminal domain"/>
    <property type="match status" value="1"/>
</dbReference>
<feature type="transmembrane region" description="Helical" evidence="8">
    <location>
        <begin position="146"/>
        <end position="169"/>
    </location>
</feature>
<dbReference type="Pfam" id="PF16736">
    <property type="entry name" value="sCache_like"/>
    <property type="match status" value="1"/>
</dbReference>
<keyword evidence="11" id="KW-1185">Reference proteome</keyword>
<feature type="domain" description="Histidine kinase" evidence="9">
    <location>
        <begin position="226"/>
        <end position="441"/>
    </location>
</feature>
<dbReference type="InterPro" id="IPR036097">
    <property type="entry name" value="HisK_dim/P_sf"/>
</dbReference>
<dbReference type="CDD" id="cd00075">
    <property type="entry name" value="HATPase"/>
    <property type="match status" value="1"/>
</dbReference>
<keyword evidence="5" id="KW-0808">Transferase</keyword>
<dbReference type="Proteomes" id="UP001060164">
    <property type="component" value="Chromosome"/>
</dbReference>
<keyword evidence="8" id="KW-1133">Transmembrane helix</keyword>
<keyword evidence="10" id="KW-0547">Nucleotide-binding</keyword>
<evidence type="ECO:0000313" key="10">
    <source>
        <dbReference type="EMBL" id="UWP58841.1"/>
    </source>
</evidence>
<keyword evidence="4" id="KW-0597">Phosphoprotein</keyword>
<evidence type="ECO:0000256" key="2">
    <source>
        <dbReference type="ARBA" id="ARBA00004370"/>
    </source>
</evidence>
<dbReference type="SMART" id="SM00387">
    <property type="entry name" value="HATPase_c"/>
    <property type="match status" value="1"/>
</dbReference>
<dbReference type="SMART" id="SM00388">
    <property type="entry name" value="HisKA"/>
    <property type="match status" value="1"/>
</dbReference>
<evidence type="ECO:0000256" key="8">
    <source>
        <dbReference type="SAM" id="Phobius"/>
    </source>
</evidence>
<evidence type="ECO:0000256" key="3">
    <source>
        <dbReference type="ARBA" id="ARBA00012438"/>
    </source>
</evidence>
<dbReference type="PANTHER" id="PTHR45453">
    <property type="entry name" value="PHOSPHATE REGULON SENSOR PROTEIN PHOR"/>
    <property type="match status" value="1"/>
</dbReference>
<dbReference type="Gene3D" id="1.10.287.130">
    <property type="match status" value="1"/>
</dbReference>
<organism evidence="10 11">
    <name type="scientific">Ruminococcus gauvreauii</name>
    <dbReference type="NCBI Taxonomy" id="438033"/>
    <lineage>
        <taxon>Bacteria</taxon>
        <taxon>Bacillati</taxon>
        <taxon>Bacillota</taxon>
        <taxon>Clostridia</taxon>
        <taxon>Eubacteriales</taxon>
        <taxon>Oscillospiraceae</taxon>
        <taxon>Ruminococcus</taxon>
    </lineage>
</organism>
<dbReference type="Pfam" id="PF02518">
    <property type="entry name" value="HATPase_c"/>
    <property type="match status" value="1"/>
</dbReference>
<keyword evidence="6" id="KW-0418">Kinase</keyword>
<dbReference type="PRINTS" id="PR00344">
    <property type="entry name" value="BCTRLSENSOR"/>
</dbReference>
<evidence type="ECO:0000259" key="9">
    <source>
        <dbReference type="PROSITE" id="PS50109"/>
    </source>
</evidence>
<evidence type="ECO:0000256" key="7">
    <source>
        <dbReference type="ARBA" id="ARBA00023012"/>
    </source>
</evidence>
<dbReference type="InterPro" id="IPR036890">
    <property type="entry name" value="HATPase_C_sf"/>
</dbReference>
<evidence type="ECO:0000256" key="4">
    <source>
        <dbReference type="ARBA" id="ARBA00022553"/>
    </source>
</evidence>
<reference evidence="10" key="1">
    <citation type="journal article" date="2022" name="Cell">
        <title>Design, construction, and in vivo augmentation of a complex gut microbiome.</title>
        <authorList>
            <person name="Cheng A.G."/>
            <person name="Ho P.Y."/>
            <person name="Aranda-Diaz A."/>
            <person name="Jain S."/>
            <person name="Yu F.B."/>
            <person name="Meng X."/>
            <person name="Wang M."/>
            <person name="Iakiviak M."/>
            <person name="Nagashima K."/>
            <person name="Zhao A."/>
            <person name="Murugkar P."/>
            <person name="Patil A."/>
            <person name="Atabakhsh K."/>
            <person name="Weakley A."/>
            <person name="Yan J."/>
            <person name="Brumbaugh A.R."/>
            <person name="Higginbottom S."/>
            <person name="Dimas A."/>
            <person name="Shiver A.L."/>
            <person name="Deutschbauer A."/>
            <person name="Neff N."/>
            <person name="Sonnenburg J.L."/>
            <person name="Huang K.C."/>
            <person name="Fischbach M.A."/>
        </authorList>
    </citation>
    <scope>NUCLEOTIDE SEQUENCE</scope>
    <source>
        <strain evidence="10">DSM 19829</strain>
    </source>
</reference>
<comment type="subcellular location">
    <subcellularLocation>
        <location evidence="2">Membrane</location>
    </subcellularLocation>
</comment>
<accession>A0ABY5VF01</accession>
<protein>
    <recommendedName>
        <fullName evidence="3">histidine kinase</fullName>
        <ecNumber evidence="3">2.7.13.3</ecNumber>
    </recommendedName>
</protein>
<keyword evidence="7" id="KW-0902">Two-component regulatory system</keyword>
<comment type="catalytic activity">
    <reaction evidence="1">
        <text>ATP + protein L-histidine = ADP + protein N-phospho-L-histidine.</text>
        <dbReference type="EC" id="2.7.13.3"/>
    </reaction>
</comment>
<dbReference type="Pfam" id="PF00512">
    <property type="entry name" value="HisKA"/>
    <property type="match status" value="1"/>
</dbReference>
<feature type="transmembrane region" description="Helical" evidence="8">
    <location>
        <begin position="7"/>
        <end position="29"/>
    </location>
</feature>
<dbReference type="PANTHER" id="PTHR45453:SF1">
    <property type="entry name" value="PHOSPHATE REGULON SENSOR PROTEIN PHOR"/>
    <property type="match status" value="1"/>
</dbReference>
<dbReference type="InterPro" id="IPR050351">
    <property type="entry name" value="BphY/WalK/GraS-like"/>
</dbReference>
<dbReference type="SUPFAM" id="SSF55874">
    <property type="entry name" value="ATPase domain of HSP90 chaperone/DNA topoisomerase II/histidine kinase"/>
    <property type="match status" value="1"/>
</dbReference>
<gene>
    <name evidence="10" type="ORF">NQ502_15915</name>
</gene>
<dbReference type="InterPro" id="IPR031967">
    <property type="entry name" value="PhoR_single_Cache-like_dom"/>
</dbReference>
<proteinExistence type="predicted"/>
<dbReference type="InterPro" id="IPR003661">
    <property type="entry name" value="HisK_dim/P_dom"/>
</dbReference>
<dbReference type="InterPro" id="IPR005467">
    <property type="entry name" value="His_kinase_dom"/>
</dbReference>
<dbReference type="SUPFAM" id="SSF47384">
    <property type="entry name" value="Homodimeric domain of signal transducing histidine kinase"/>
    <property type="match status" value="1"/>
</dbReference>
<evidence type="ECO:0000256" key="6">
    <source>
        <dbReference type="ARBA" id="ARBA00022777"/>
    </source>
</evidence>
<dbReference type="EMBL" id="CP102290">
    <property type="protein sequence ID" value="UWP58841.1"/>
    <property type="molecule type" value="Genomic_DNA"/>
</dbReference>
<keyword evidence="8" id="KW-0472">Membrane</keyword>
<evidence type="ECO:0000256" key="1">
    <source>
        <dbReference type="ARBA" id="ARBA00000085"/>
    </source>
</evidence>
<evidence type="ECO:0000256" key="5">
    <source>
        <dbReference type="ARBA" id="ARBA00022679"/>
    </source>
</evidence>
<dbReference type="InterPro" id="IPR003594">
    <property type="entry name" value="HATPase_dom"/>
</dbReference>
<keyword evidence="8" id="KW-0812">Transmembrane</keyword>
<dbReference type="EC" id="2.7.13.3" evidence="3"/>
<dbReference type="CDD" id="cd00082">
    <property type="entry name" value="HisKA"/>
    <property type="match status" value="1"/>
</dbReference>
<dbReference type="PROSITE" id="PS50109">
    <property type="entry name" value="HIS_KIN"/>
    <property type="match status" value="1"/>
</dbReference>
<evidence type="ECO:0000313" key="11">
    <source>
        <dbReference type="Proteomes" id="UP001060164"/>
    </source>
</evidence>
<keyword evidence="10" id="KW-0067">ATP-binding</keyword>
<name>A0ABY5VF01_9FIRM</name>
<dbReference type="RefSeq" id="WP_028527405.1">
    <property type="nucleotide sequence ID" value="NZ_CABLBR010000001.1"/>
</dbReference>